<evidence type="ECO:0000313" key="6">
    <source>
        <dbReference type="EnsemblPlants" id="EMT00845"/>
    </source>
</evidence>
<dbReference type="Pfam" id="PF13947">
    <property type="entry name" value="GUB_WAK_bind"/>
    <property type="match status" value="1"/>
</dbReference>
<feature type="compositionally biased region" description="Polar residues" evidence="3">
    <location>
        <begin position="226"/>
        <end position="236"/>
    </location>
</feature>
<feature type="domain" description="Wall-associated receptor kinase galacturonan-binding" evidence="5">
    <location>
        <begin position="28"/>
        <end position="79"/>
    </location>
</feature>
<organism evidence="6">
    <name type="scientific">Aegilops tauschii</name>
    <name type="common">Tausch's goatgrass</name>
    <name type="synonym">Aegilops squarrosa</name>
    <dbReference type="NCBI Taxonomy" id="37682"/>
    <lineage>
        <taxon>Eukaryota</taxon>
        <taxon>Viridiplantae</taxon>
        <taxon>Streptophyta</taxon>
        <taxon>Embryophyta</taxon>
        <taxon>Tracheophyta</taxon>
        <taxon>Spermatophyta</taxon>
        <taxon>Magnoliopsida</taxon>
        <taxon>Liliopsida</taxon>
        <taxon>Poales</taxon>
        <taxon>Poaceae</taxon>
        <taxon>BOP clade</taxon>
        <taxon>Pooideae</taxon>
        <taxon>Triticodae</taxon>
        <taxon>Triticeae</taxon>
        <taxon>Triticinae</taxon>
        <taxon>Aegilops</taxon>
    </lineage>
</organism>
<sequence length="236" mass="25630">MSTTFLLPTLLLAALATTAQSLTLKQGCRPSCGGVVVVPYPFGIGQGCFLPGFEIMCDNSRPILGNTGQALRVFVLSMSVTPRPEARVMVPITWQCHNSSGDVVDWHIKTVDYNPASVYRISNIHNELFIIGCNTFAYTNSGPSGRSMYTYYMGCAAYCDNARARGMASAAESAAAMSISHGTFRTTGCRSRRIRVGRTRAWNSASATTPSSWRRATTSSRRLTSKWTSRPASRCG</sequence>
<feature type="compositionally biased region" description="Low complexity" evidence="3">
    <location>
        <begin position="204"/>
        <end position="222"/>
    </location>
</feature>
<feature type="signal peptide" evidence="4">
    <location>
        <begin position="1"/>
        <end position="21"/>
    </location>
</feature>
<name>R7VZJ7_AEGTA</name>
<evidence type="ECO:0000256" key="3">
    <source>
        <dbReference type="SAM" id="MobiDB-lite"/>
    </source>
</evidence>
<comment type="subcellular location">
    <subcellularLocation>
        <location evidence="1">Membrane</location>
        <topology evidence="1">Single-pass membrane protein</topology>
    </subcellularLocation>
</comment>
<evidence type="ECO:0000256" key="1">
    <source>
        <dbReference type="ARBA" id="ARBA00004167"/>
    </source>
</evidence>
<evidence type="ECO:0000259" key="5">
    <source>
        <dbReference type="Pfam" id="PF13947"/>
    </source>
</evidence>
<proteinExistence type="predicted"/>
<dbReference type="GO" id="GO:0030247">
    <property type="term" value="F:polysaccharide binding"/>
    <property type="evidence" value="ECO:0007669"/>
    <property type="project" value="InterPro"/>
</dbReference>
<evidence type="ECO:0000256" key="4">
    <source>
        <dbReference type="SAM" id="SignalP"/>
    </source>
</evidence>
<evidence type="ECO:0000256" key="2">
    <source>
        <dbReference type="ARBA" id="ARBA00022729"/>
    </source>
</evidence>
<dbReference type="EnsemblPlants" id="EMT00845">
    <property type="protein sequence ID" value="EMT00845"/>
    <property type="gene ID" value="F775_21141"/>
</dbReference>
<keyword evidence="2 4" id="KW-0732">Signal</keyword>
<feature type="region of interest" description="Disordered" evidence="3">
    <location>
        <begin position="200"/>
        <end position="236"/>
    </location>
</feature>
<dbReference type="PANTHER" id="PTHR33491">
    <property type="entry name" value="OSJNBA0016N04.9 PROTEIN"/>
    <property type="match status" value="1"/>
</dbReference>
<protein>
    <recommendedName>
        <fullName evidence="5">Wall-associated receptor kinase galacturonan-binding domain-containing protein</fullName>
    </recommendedName>
</protein>
<dbReference type="AlphaFoldDB" id="R7VZJ7"/>
<feature type="chain" id="PRO_5014593459" description="Wall-associated receptor kinase galacturonan-binding domain-containing protein" evidence="4">
    <location>
        <begin position="22"/>
        <end position="236"/>
    </location>
</feature>
<dbReference type="InterPro" id="IPR025287">
    <property type="entry name" value="WAK_GUB"/>
</dbReference>
<reference evidence="6" key="1">
    <citation type="submission" date="2015-06" db="UniProtKB">
        <authorList>
            <consortium name="EnsemblPlants"/>
        </authorList>
    </citation>
    <scope>IDENTIFICATION</scope>
</reference>
<accession>R7VZJ7</accession>
<dbReference type="GO" id="GO:0016020">
    <property type="term" value="C:membrane"/>
    <property type="evidence" value="ECO:0007669"/>
    <property type="project" value="UniProtKB-SubCell"/>
</dbReference>